<evidence type="ECO:0000256" key="3">
    <source>
        <dbReference type="ARBA" id="ARBA00023125"/>
    </source>
</evidence>
<evidence type="ECO:0000259" key="5">
    <source>
        <dbReference type="PROSITE" id="PS51898"/>
    </source>
</evidence>
<organism evidence="6 7">
    <name type="scientific">Thiopseudomonas alkaliphila</name>
    <dbReference type="NCBI Taxonomy" id="1697053"/>
    <lineage>
        <taxon>Bacteria</taxon>
        <taxon>Pseudomonadati</taxon>
        <taxon>Pseudomonadota</taxon>
        <taxon>Gammaproteobacteria</taxon>
        <taxon>Pseudomonadales</taxon>
        <taxon>Pseudomonadaceae</taxon>
        <taxon>Thiopseudomonas</taxon>
    </lineage>
</organism>
<proteinExistence type="inferred from homology"/>
<dbReference type="RefSeq" id="WP_053099697.1">
    <property type="nucleotide sequence ID" value="NZ_CP012365.1"/>
</dbReference>
<evidence type="ECO:0000313" key="7">
    <source>
        <dbReference type="Proteomes" id="UP000063953"/>
    </source>
</evidence>
<dbReference type="Gene3D" id="1.10.443.10">
    <property type="entry name" value="Intergrase catalytic core"/>
    <property type="match status" value="1"/>
</dbReference>
<dbReference type="Pfam" id="PF00589">
    <property type="entry name" value="Phage_integrase"/>
    <property type="match status" value="1"/>
</dbReference>
<evidence type="ECO:0000256" key="4">
    <source>
        <dbReference type="ARBA" id="ARBA00023172"/>
    </source>
</evidence>
<comment type="similarity">
    <text evidence="1">Belongs to the 'phage' integrase family.</text>
</comment>
<keyword evidence="4" id="KW-0233">DNA recombination</keyword>
<protein>
    <recommendedName>
        <fullName evidence="5">Tyr recombinase domain-containing protein</fullName>
    </recommendedName>
</protein>
<feature type="domain" description="Tyr recombinase" evidence="5">
    <location>
        <begin position="492"/>
        <end position="734"/>
    </location>
</feature>
<evidence type="ECO:0000256" key="1">
    <source>
        <dbReference type="ARBA" id="ARBA00008857"/>
    </source>
</evidence>
<dbReference type="Proteomes" id="UP000063953">
    <property type="component" value="Chromosome"/>
</dbReference>
<dbReference type="EMBL" id="CP012365">
    <property type="protein sequence ID" value="AKX58787.1"/>
    <property type="molecule type" value="Genomic_DNA"/>
</dbReference>
<keyword evidence="2" id="KW-0229">DNA integration</keyword>
<reference evidence="6 7" key="1">
    <citation type="journal article" date="2015" name="Genome Announc.">
        <title>Genome Sequences of Oblitimonas alkaliphila gen. nov. sp. nov. (Proposed), a Novel Bacterium of the Pseudomonadaceae Family.</title>
        <authorList>
            <person name="Lauer A.C."/>
            <person name="Nicholson A.C."/>
            <person name="Humrighouse B.W."/>
            <person name="Emery B."/>
            <person name="Drobish A."/>
            <person name="Juieng P."/>
            <person name="Loparev V."/>
            <person name="McQuiston J.R."/>
        </authorList>
    </citation>
    <scope>NUCLEOTIDE SEQUENCE [LARGE SCALE GENOMIC DNA]</scope>
    <source>
        <strain evidence="6 7">E5571</strain>
    </source>
</reference>
<dbReference type="InterPro" id="IPR002104">
    <property type="entry name" value="Integrase_catalytic"/>
</dbReference>
<keyword evidence="3" id="KW-0238">DNA-binding</keyword>
<dbReference type="CDD" id="cd00397">
    <property type="entry name" value="DNA_BRE_C"/>
    <property type="match status" value="1"/>
</dbReference>
<dbReference type="PANTHER" id="PTHR30349:SF41">
    <property type="entry name" value="INTEGRASE_RECOMBINASE PROTEIN MJ0367-RELATED"/>
    <property type="match status" value="1"/>
</dbReference>
<accession>A0A0K1XC93</accession>
<dbReference type="AlphaFoldDB" id="A0A0K1XC93"/>
<dbReference type="GO" id="GO:0006310">
    <property type="term" value="P:DNA recombination"/>
    <property type="evidence" value="ECO:0007669"/>
    <property type="project" value="UniProtKB-KW"/>
</dbReference>
<name>A0A0K1XC93_9GAMM</name>
<dbReference type="InterPro" id="IPR013762">
    <property type="entry name" value="Integrase-like_cat_sf"/>
</dbReference>
<dbReference type="PANTHER" id="PTHR30349">
    <property type="entry name" value="PHAGE INTEGRASE-RELATED"/>
    <property type="match status" value="1"/>
</dbReference>
<evidence type="ECO:0000256" key="2">
    <source>
        <dbReference type="ARBA" id="ARBA00022908"/>
    </source>
</evidence>
<evidence type="ECO:0000313" key="6">
    <source>
        <dbReference type="EMBL" id="AKX58787.1"/>
    </source>
</evidence>
<dbReference type="SUPFAM" id="SSF56349">
    <property type="entry name" value="DNA breaking-rejoining enzymes"/>
    <property type="match status" value="1"/>
</dbReference>
<keyword evidence="7" id="KW-1185">Reference proteome</keyword>
<sequence length="1026" mass="118152">MYEVKYWLGWPFIKTQAGVLGSNRRRRQQTENQLNQQRKLLQLLDTGAPGCALGVENIQISNLAINEVNAWIDEQDNANRATVHLRRFLRAGLAKGAQELGWQVELPPTEMTIISEKNSITPDGFIQLAQLRNQIKAFEERLVNQPNNPSVSLTYGQLLFSATVFGGLADSKAMLQLPYAKEKIRHYKDYVWIDLFTDDYPKHIHADRGLRRWFPDPVSLILLTRLPELPQGYEDKSKLRRWLNQALAQFIYSLSGDVLGRTTYKEQQALIRHWLATVSVYHHTVLPPYLVRHCTGESSSTAWPESVWLRVLKQQALLLSSADKSYGLTLDEPEPTISPVALTINDNKKNLIFTGVRTALYKSSQTTEPSLKTLLERLGKLKAEAVQASPLLYCLIDWVKKRLRKTEIRRSTAYQQLTSLGKTLLSTFDEAELLSLTAEDFQAGYETILESTPSAITRQNKADLLRRFHAHASNLLQLAPIKLSYADEVFFALPDANTFTETEYQLLYQFLKAQKDTSPITHAQLIVLILGYRCGLRISEIRHLQLDDLQYPGMLEILPTERLEQLGRYAATLLIRGDQFNKLKSKNSRRQLPLNILMSSKERVELLNYHQAQRVKVGKRKVQGKFIFSEDNGKTPMDFTELQRNLHEQMRQLTGDPDLRFHHLRHSFASHALQASHNLTEPLQLPAHWQGHMLQGTSRKHLHQISNYVGHSSGNVTLQHYTHNLDCIVRDLLWPHSFDHRKTGFGEKQRYRGSLDVALCVQSLLGISADNLRQHNRKYGGKILGWLPQRLKLQPAIDPKQWRPYSETLAKLVAGTSNKSRDLRDFSFENWCDFLQRWSQSHSGDELIEMYKLDDTNTRAQVTLLSGLLKARTRFNNSRLKQPRKIFNTQVTTSNHYFIIRPPRYKLERDIAAQTYKNSLRLLQSAQNGELAKTALKYFYDNYRHWNKSVICRHDPGNRPKLQALEQLLRKVLPNDKVHVWQERNPAVHRYPMIGKLQIVTVDKQKPRDGAVFGLLLAYFRAVLGT</sequence>
<dbReference type="PROSITE" id="PS51898">
    <property type="entry name" value="TYR_RECOMBINASE"/>
    <property type="match status" value="1"/>
</dbReference>
<gene>
    <name evidence="6" type="ORF">AKN88_01720</name>
</gene>
<dbReference type="InterPro" id="IPR011010">
    <property type="entry name" value="DNA_brk_join_enz"/>
</dbReference>
<dbReference type="InterPro" id="IPR050090">
    <property type="entry name" value="Tyrosine_recombinase_XerCD"/>
</dbReference>
<dbReference type="GO" id="GO:0003677">
    <property type="term" value="F:DNA binding"/>
    <property type="evidence" value="ECO:0007669"/>
    <property type="project" value="UniProtKB-KW"/>
</dbReference>
<dbReference type="GO" id="GO:0015074">
    <property type="term" value="P:DNA integration"/>
    <property type="evidence" value="ECO:0007669"/>
    <property type="project" value="UniProtKB-KW"/>
</dbReference>